<evidence type="ECO:0000313" key="3">
    <source>
        <dbReference type="Proteomes" id="UP001632038"/>
    </source>
</evidence>
<feature type="compositionally biased region" description="Low complexity" evidence="1">
    <location>
        <begin position="89"/>
        <end position="107"/>
    </location>
</feature>
<dbReference type="Proteomes" id="UP001632038">
    <property type="component" value="Unassembled WGS sequence"/>
</dbReference>
<evidence type="ECO:0000256" key="1">
    <source>
        <dbReference type="SAM" id="MobiDB-lite"/>
    </source>
</evidence>
<feature type="compositionally biased region" description="Basic residues" evidence="1">
    <location>
        <begin position="7"/>
        <end position="16"/>
    </location>
</feature>
<name>A0ABD3D1K5_9LAMI</name>
<gene>
    <name evidence="2" type="ORF">CASFOL_020430</name>
</gene>
<evidence type="ECO:0000313" key="2">
    <source>
        <dbReference type="EMBL" id="KAL3635883.1"/>
    </source>
</evidence>
<comment type="caution">
    <text evidence="2">The sequence shown here is derived from an EMBL/GenBank/DDBJ whole genome shotgun (WGS) entry which is preliminary data.</text>
</comment>
<dbReference type="EMBL" id="JAVIJP010000027">
    <property type="protein sequence ID" value="KAL3635883.1"/>
    <property type="molecule type" value="Genomic_DNA"/>
</dbReference>
<organism evidence="2 3">
    <name type="scientific">Castilleja foliolosa</name>
    <dbReference type="NCBI Taxonomy" id="1961234"/>
    <lineage>
        <taxon>Eukaryota</taxon>
        <taxon>Viridiplantae</taxon>
        <taxon>Streptophyta</taxon>
        <taxon>Embryophyta</taxon>
        <taxon>Tracheophyta</taxon>
        <taxon>Spermatophyta</taxon>
        <taxon>Magnoliopsida</taxon>
        <taxon>eudicotyledons</taxon>
        <taxon>Gunneridae</taxon>
        <taxon>Pentapetalae</taxon>
        <taxon>asterids</taxon>
        <taxon>lamiids</taxon>
        <taxon>Lamiales</taxon>
        <taxon>Orobanchaceae</taxon>
        <taxon>Pedicularideae</taxon>
        <taxon>Castillejinae</taxon>
        <taxon>Castilleja</taxon>
    </lineage>
</organism>
<sequence>MMTMRVDRRRYRKSARRSNSMNFSVTEDQADKKVWSASSSTSSTGYSRNIRRGTYHSRYPDPNYSSPWDDSIAPMPTRIIRASATRKSNLFNNSSSSSSSLVDNNNNTEDVGESGLSEDQNHNKKITEESNLLYINLIATSVEMGPMSFSVVKDSDTSMLLDHNNKKQDKEQQRVSMPGFKRSGSSTYFRPKKLGL</sequence>
<keyword evidence="3" id="KW-1185">Reference proteome</keyword>
<proteinExistence type="predicted"/>
<feature type="region of interest" description="Disordered" evidence="1">
    <location>
        <begin position="1"/>
        <end position="72"/>
    </location>
</feature>
<protein>
    <submittedName>
        <fullName evidence="2">Uncharacterized protein</fullName>
    </submittedName>
</protein>
<reference evidence="3" key="1">
    <citation type="journal article" date="2024" name="IScience">
        <title>Strigolactones Initiate the Formation of Haustorium-like Structures in Castilleja.</title>
        <authorList>
            <person name="Buerger M."/>
            <person name="Peterson D."/>
            <person name="Chory J."/>
        </authorList>
    </citation>
    <scope>NUCLEOTIDE SEQUENCE [LARGE SCALE GENOMIC DNA]</scope>
</reference>
<accession>A0ABD3D1K5</accession>
<feature type="region of interest" description="Disordered" evidence="1">
    <location>
        <begin position="89"/>
        <end position="122"/>
    </location>
</feature>
<dbReference type="AlphaFoldDB" id="A0ABD3D1K5"/>